<dbReference type="Pfam" id="PF16488">
    <property type="entry name" value="ArgoL2"/>
    <property type="match status" value="1"/>
</dbReference>
<organism evidence="3 4">
    <name type="scientific">Vicia faba</name>
    <name type="common">Broad bean</name>
    <name type="synonym">Faba vulgaris</name>
    <dbReference type="NCBI Taxonomy" id="3906"/>
    <lineage>
        <taxon>Eukaryota</taxon>
        <taxon>Viridiplantae</taxon>
        <taxon>Streptophyta</taxon>
        <taxon>Embryophyta</taxon>
        <taxon>Tracheophyta</taxon>
        <taxon>Spermatophyta</taxon>
        <taxon>Magnoliopsida</taxon>
        <taxon>eudicotyledons</taxon>
        <taxon>Gunneridae</taxon>
        <taxon>Pentapetalae</taxon>
        <taxon>rosids</taxon>
        <taxon>fabids</taxon>
        <taxon>Fabales</taxon>
        <taxon>Fabaceae</taxon>
        <taxon>Papilionoideae</taxon>
        <taxon>50 kb inversion clade</taxon>
        <taxon>NPAAA clade</taxon>
        <taxon>Hologalegina</taxon>
        <taxon>IRL clade</taxon>
        <taxon>Fabeae</taxon>
        <taxon>Vicia</taxon>
    </lineage>
</organism>
<keyword evidence="1" id="KW-0472">Membrane</keyword>
<protein>
    <recommendedName>
        <fullName evidence="2">Argonaute linker 2 domain-containing protein</fullName>
    </recommendedName>
</protein>
<feature type="domain" description="Argonaute linker 2" evidence="2">
    <location>
        <begin position="129"/>
        <end position="167"/>
    </location>
</feature>
<feature type="transmembrane region" description="Helical" evidence="1">
    <location>
        <begin position="21"/>
        <end position="41"/>
    </location>
</feature>
<evidence type="ECO:0000256" key="1">
    <source>
        <dbReference type="SAM" id="Phobius"/>
    </source>
</evidence>
<dbReference type="Proteomes" id="UP001157006">
    <property type="component" value="Chromosome 2"/>
</dbReference>
<proteinExistence type="predicted"/>
<dbReference type="AlphaFoldDB" id="A0AAV0ZPX9"/>
<dbReference type="PANTHER" id="PTHR22891">
    <property type="entry name" value="EUKARYOTIC TRANSLATION INITIATION FACTOR 2C"/>
    <property type="match status" value="1"/>
</dbReference>
<dbReference type="InterPro" id="IPR036085">
    <property type="entry name" value="PAZ_dom_sf"/>
</dbReference>
<sequence>MSIPLVSSIFHGWIIKGRKEKILFVLHLLMILVMICIERVLSQADPFNLMALMLCYTDTIVDSRKVPMLVISIEIVLMEVTRAFFDFMATIAVDLCELVSLQRYTNSLSTLQRASLVEKSRHKPQERMIILSDALKTNNYGVEPLIQSCGITISTCFTQVEGRVLPASRISIQEMEGGILTRNLCSQQ</sequence>
<accession>A0AAV0ZPX9</accession>
<name>A0AAV0ZPX9_VICFA</name>
<evidence type="ECO:0000313" key="3">
    <source>
        <dbReference type="EMBL" id="CAI8599633.1"/>
    </source>
</evidence>
<keyword evidence="1" id="KW-1133">Transmembrane helix</keyword>
<evidence type="ECO:0000313" key="4">
    <source>
        <dbReference type="Proteomes" id="UP001157006"/>
    </source>
</evidence>
<dbReference type="EMBL" id="OX451737">
    <property type="protein sequence ID" value="CAI8599633.1"/>
    <property type="molecule type" value="Genomic_DNA"/>
</dbReference>
<gene>
    <name evidence="3" type="ORF">VFH_II184120</name>
</gene>
<evidence type="ECO:0000259" key="2">
    <source>
        <dbReference type="Pfam" id="PF16488"/>
    </source>
</evidence>
<reference evidence="3 4" key="1">
    <citation type="submission" date="2023-01" db="EMBL/GenBank/DDBJ databases">
        <authorList>
            <person name="Kreplak J."/>
        </authorList>
    </citation>
    <scope>NUCLEOTIDE SEQUENCE [LARGE SCALE GENOMIC DNA]</scope>
</reference>
<keyword evidence="1" id="KW-0812">Transmembrane</keyword>
<dbReference type="SUPFAM" id="SSF101690">
    <property type="entry name" value="PAZ domain"/>
    <property type="match status" value="1"/>
</dbReference>
<dbReference type="InterPro" id="IPR032472">
    <property type="entry name" value="ArgoL2"/>
</dbReference>
<keyword evidence="4" id="KW-1185">Reference proteome</keyword>